<feature type="signal peptide" evidence="3">
    <location>
        <begin position="1"/>
        <end position="18"/>
    </location>
</feature>
<keyword evidence="2" id="KW-1133">Transmembrane helix</keyword>
<accession>A0AAV1LDK6</accession>
<keyword evidence="2" id="KW-0812">Transmembrane</keyword>
<dbReference type="PANTHER" id="PTHR21879">
    <property type="entry name" value="FI03362P-RELATED-RELATED"/>
    <property type="match status" value="1"/>
</dbReference>
<evidence type="ECO:0000256" key="2">
    <source>
        <dbReference type="SAM" id="Phobius"/>
    </source>
</evidence>
<sequence>MLKKNCLIFLLFFSTVHSATLFESSYEYVLNLGKNVAPSVMSIFDCFSEDDAWNCAKEKAGKILDSWGEEVDKQRRKWQDAADAEVRSSGRTLNEMPSQLGKEVEQSLESLADLIQHGVARALERNHHESKVGIDMKTFSVSSNDKKRLKKKKQGTHEIHLHHPIMMPVHKQEEEGRGFPGKVQSWIIGARDLADDNASLNTASSDPVDSTSAVYGPKFEMEDTGSEDFENNTEDTETDNDAKNELSDSNTDVYNFRKSRGLISDMWGIGAKALDALAEHVIENENADNGIQDKSSLEEQRGKKKKKKKAILKLLILGAVLKAKIGTLLQILSFKLQVKFFIIALIGLAINLARFWVELKNKHHHQPQKVIYYEHAQHQHHYDEHEEEPGWGPWSRTIDPEEELDLELNNRPYRAQERISLSTNRPLLTLT</sequence>
<keyword evidence="3" id="KW-0732">Signal</keyword>
<dbReference type="InterPro" id="IPR012464">
    <property type="entry name" value="DUF1676"/>
</dbReference>
<keyword evidence="2" id="KW-0472">Membrane</keyword>
<name>A0AAV1LDK6_9NEOP</name>
<feature type="compositionally biased region" description="Polar residues" evidence="1">
    <location>
        <begin position="198"/>
        <end position="213"/>
    </location>
</feature>
<dbReference type="Proteomes" id="UP001314205">
    <property type="component" value="Unassembled WGS sequence"/>
</dbReference>
<feature type="transmembrane region" description="Helical" evidence="2">
    <location>
        <begin position="338"/>
        <end position="357"/>
    </location>
</feature>
<dbReference type="GO" id="GO:0016020">
    <property type="term" value="C:membrane"/>
    <property type="evidence" value="ECO:0007669"/>
    <property type="project" value="TreeGrafter"/>
</dbReference>
<evidence type="ECO:0000313" key="5">
    <source>
        <dbReference type="Proteomes" id="UP001314205"/>
    </source>
</evidence>
<gene>
    <name evidence="4" type="ORF">PARMNEM_LOCUS13337</name>
</gene>
<reference evidence="4 5" key="1">
    <citation type="submission" date="2023-11" db="EMBL/GenBank/DDBJ databases">
        <authorList>
            <person name="Hedman E."/>
            <person name="Englund M."/>
            <person name="Stromberg M."/>
            <person name="Nyberg Akerstrom W."/>
            <person name="Nylinder S."/>
            <person name="Jareborg N."/>
            <person name="Kallberg Y."/>
            <person name="Kronander E."/>
        </authorList>
    </citation>
    <scope>NUCLEOTIDE SEQUENCE [LARGE SCALE GENOMIC DNA]</scope>
</reference>
<organism evidence="4 5">
    <name type="scientific">Parnassius mnemosyne</name>
    <name type="common">clouded apollo</name>
    <dbReference type="NCBI Taxonomy" id="213953"/>
    <lineage>
        <taxon>Eukaryota</taxon>
        <taxon>Metazoa</taxon>
        <taxon>Ecdysozoa</taxon>
        <taxon>Arthropoda</taxon>
        <taxon>Hexapoda</taxon>
        <taxon>Insecta</taxon>
        <taxon>Pterygota</taxon>
        <taxon>Neoptera</taxon>
        <taxon>Endopterygota</taxon>
        <taxon>Lepidoptera</taxon>
        <taxon>Glossata</taxon>
        <taxon>Ditrysia</taxon>
        <taxon>Papilionoidea</taxon>
        <taxon>Papilionidae</taxon>
        <taxon>Parnassiinae</taxon>
        <taxon>Parnassini</taxon>
        <taxon>Parnassius</taxon>
        <taxon>Driopa</taxon>
    </lineage>
</organism>
<protein>
    <submittedName>
        <fullName evidence="4">Uncharacterized protein</fullName>
    </submittedName>
</protein>
<feature type="compositionally biased region" description="Acidic residues" evidence="1">
    <location>
        <begin position="222"/>
        <end position="239"/>
    </location>
</feature>
<feature type="chain" id="PRO_5043438272" evidence="3">
    <location>
        <begin position="19"/>
        <end position="431"/>
    </location>
</feature>
<evidence type="ECO:0000256" key="1">
    <source>
        <dbReference type="SAM" id="MobiDB-lite"/>
    </source>
</evidence>
<comment type="caution">
    <text evidence="4">The sequence shown here is derived from an EMBL/GenBank/DDBJ whole genome shotgun (WGS) entry which is preliminary data.</text>
</comment>
<feature type="transmembrane region" description="Helical" evidence="2">
    <location>
        <begin position="310"/>
        <end position="332"/>
    </location>
</feature>
<keyword evidence="5" id="KW-1185">Reference proteome</keyword>
<dbReference type="AlphaFoldDB" id="A0AAV1LDK6"/>
<proteinExistence type="predicted"/>
<dbReference type="EMBL" id="CAVLGL010000088">
    <property type="protein sequence ID" value="CAK1593576.1"/>
    <property type="molecule type" value="Genomic_DNA"/>
</dbReference>
<feature type="region of interest" description="Disordered" evidence="1">
    <location>
        <begin position="198"/>
        <end position="249"/>
    </location>
</feature>
<evidence type="ECO:0000256" key="3">
    <source>
        <dbReference type="SAM" id="SignalP"/>
    </source>
</evidence>
<evidence type="ECO:0000313" key="4">
    <source>
        <dbReference type="EMBL" id="CAK1593576.1"/>
    </source>
</evidence>